<comment type="subcellular location">
    <subcellularLocation>
        <location evidence="1">Mitochondrion</location>
    </subcellularLocation>
</comment>
<evidence type="ECO:0000256" key="5">
    <source>
        <dbReference type="ARBA" id="ARBA00023274"/>
    </source>
</evidence>
<evidence type="ECO:0000256" key="7">
    <source>
        <dbReference type="SAM" id="MobiDB-lite"/>
    </source>
</evidence>
<comment type="similarity">
    <text evidence="2">Belongs to the mitochondrion-specific ribosomal protein mS33 family.</text>
</comment>
<evidence type="ECO:0000313" key="9">
    <source>
        <dbReference type="Proteomes" id="UP000187283"/>
    </source>
</evidence>
<keyword evidence="9" id="KW-1185">Reference proteome</keyword>
<dbReference type="OrthoDB" id="6495301at2759"/>
<dbReference type="PANTHER" id="PTHR13362:SF2">
    <property type="entry name" value="SMALL RIBOSOMAL SUBUNIT PROTEIN MS33"/>
    <property type="match status" value="1"/>
</dbReference>
<dbReference type="AlphaFoldDB" id="A0A1R1XTR8"/>
<evidence type="ECO:0000313" key="8">
    <source>
        <dbReference type="EMBL" id="OMJ18053.1"/>
    </source>
</evidence>
<dbReference type="GO" id="GO:0005840">
    <property type="term" value="C:ribosome"/>
    <property type="evidence" value="ECO:0007669"/>
    <property type="project" value="UniProtKB-KW"/>
</dbReference>
<dbReference type="InterPro" id="IPR013219">
    <property type="entry name" value="Ribosomal_mS33"/>
</dbReference>
<evidence type="ECO:0000256" key="6">
    <source>
        <dbReference type="ARBA" id="ARBA00035132"/>
    </source>
</evidence>
<dbReference type="STRING" id="133412.A0A1R1XTR8"/>
<feature type="compositionally biased region" description="Polar residues" evidence="7">
    <location>
        <begin position="22"/>
        <end position="31"/>
    </location>
</feature>
<dbReference type="Pfam" id="PF08293">
    <property type="entry name" value="MRP-S33"/>
    <property type="match status" value="1"/>
</dbReference>
<dbReference type="GO" id="GO:1990904">
    <property type="term" value="C:ribonucleoprotein complex"/>
    <property type="evidence" value="ECO:0007669"/>
    <property type="project" value="UniProtKB-KW"/>
</dbReference>
<keyword evidence="4" id="KW-0496">Mitochondrion</keyword>
<feature type="region of interest" description="Disordered" evidence="7">
    <location>
        <begin position="22"/>
        <end position="43"/>
    </location>
</feature>
<organism evidence="8 9">
    <name type="scientific">Smittium culicis</name>
    <dbReference type="NCBI Taxonomy" id="133412"/>
    <lineage>
        <taxon>Eukaryota</taxon>
        <taxon>Fungi</taxon>
        <taxon>Fungi incertae sedis</taxon>
        <taxon>Zoopagomycota</taxon>
        <taxon>Kickxellomycotina</taxon>
        <taxon>Harpellomycetes</taxon>
        <taxon>Harpellales</taxon>
        <taxon>Legeriomycetaceae</taxon>
        <taxon>Smittium</taxon>
    </lineage>
</organism>
<keyword evidence="3 8" id="KW-0689">Ribosomal protein</keyword>
<gene>
    <name evidence="8" type="ORF">AYI70_g5592</name>
</gene>
<evidence type="ECO:0000256" key="4">
    <source>
        <dbReference type="ARBA" id="ARBA00023128"/>
    </source>
</evidence>
<feature type="region of interest" description="Disordered" evidence="7">
    <location>
        <begin position="87"/>
        <end position="110"/>
    </location>
</feature>
<dbReference type="PANTHER" id="PTHR13362">
    <property type="entry name" value="MITOCHONDRIAL RIBOSOMAL PROTEIN S33"/>
    <property type="match status" value="1"/>
</dbReference>
<accession>A0A1R1XTR8</accession>
<dbReference type="EMBL" id="LSSN01001856">
    <property type="protein sequence ID" value="OMJ18053.1"/>
    <property type="molecule type" value="Genomic_DNA"/>
</dbReference>
<evidence type="ECO:0000256" key="2">
    <source>
        <dbReference type="ARBA" id="ARBA00008970"/>
    </source>
</evidence>
<protein>
    <recommendedName>
        <fullName evidence="6">Small ribosomal subunit protein mS33</fullName>
    </recommendedName>
</protein>
<sequence>MSSGGLAAKRLLISKISSNIFQQGYNPSNSRSGRKILNKKPSSISIGSYYPPDELYESSKFKHFRDKFKGMKFQPVDYEEIDRLQKVDSLRRRGKGAPKKETEKRHGKKK</sequence>
<evidence type="ECO:0000256" key="3">
    <source>
        <dbReference type="ARBA" id="ARBA00022980"/>
    </source>
</evidence>
<evidence type="ECO:0000256" key="1">
    <source>
        <dbReference type="ARBA" id="ARBA00004173"/>
    </source>
</evidence>
<keyword evidence="5" id="KW-0687">Ribonucleoprotein</keyword>
<dbReference type="Proteomes" id="UP000187283">
    <property type="component" value="Unassembled WGS sequence"/>
</dbReference>
<comment type="caution">
    <text evidence="8">The sequence shown here is derived from an EMBL/GenBank/DDBJ whole genome shotgun (WGS) entry which is preliminary data.</text>
</comment>
<dbReference type="GO" id="GO:0005739">
    <property type="term" value="C:mitochondrion"/>
    <property type="evidence" value="ECO:0007669"/>
    <property type="project" value="UniProtKB-SubCell"/>
</dbReference>
<name>A0A1R1XTR8_9FUNG</name>
<reference evidence="8 9" key="1">
    <citation type="submission" date="2017-01" db="EMBL/GenBank/DDBJ databases">
        <authorList>
            <person name="Mah S.A."/>
            <person name="Swanson W.J."/>
            <person name="Moy G.W."/>
            <person name="Vacquier V.D."/>
        </authorList>
    </citation>
    <scope>NUCLEOTIDE SEQUENCE [LARGE SCALE GENOMIC DNA]</scope>
    <source>
        <strain evidence="8 9">GSMNP</strain>
    </source>
</reference>
<proteinExistence type="inferred from homology"/>